<evidence type="ECO:0000313" key="1">
    <source>
        <dbReference type="EMBL" id="CAD8621940.1"/>
    </source>
</evidence>
<proteinExistence type="predicted"/>
<dbReference type="PANTHER" id="PTHR21439:SF0">
    <property type="entry name" value="PROTEIN OSCP1"/>
    <property type="match status" value="1"/>
</dbReference>
<dbReference type="InterPro" id="IPR019332">
    <property type="entry name" value="OSCP1"/>
</dbReference>
<reference evidence="1" key="1">
    <citation type="submission" date="2021-01" db="EMBL/GenBank/DDBJ databases">
        <authorList>
            <person name="Corre E."/>
            <person name="Pelletier E."/>
            <person name="Niang G."/>
            <person name="Scheremetjew M."/>
            <person name="Finn R."/>
            <person name="Kale V."/>
            <person name="Holt S."/>
            <person name="Cochrane G."/>
            <person name="Meng A."/>
            <person name="Brown T."/>
            <person name="Cohen L."/>
        </authorList>
    </citation>
    <scope>NUCLEOTIDE SEQUENCE</scope>
    <source>
        <strain evidence="1">PLY182g</strain>
    </source>
</reference>
<dbReference type="GO" id="GO:0005737">
    <property type="term" value="C:cytoplasm"/>
    <property type="evidence" value="ECO:0007669"/>
    <property type="project" value="TreeGrafter"/>
</dbReference>
<dbReference type="EMBL" id="HBEY01052651">
    <property type="protein sequence ID" value="CAD8621940.1"/>
    <property type="molecule type" value="Transcribed_RNA"/>
</dbReference>
<dbReference type="GO" id="GO:0005886">
    <property type="term" value="C:plasma membrane"/>
    <property type="evidence" value="ECO:0007669"/>
    <property type="project" value="TreeGrafter"/>
</dbReference>
<gene>
    <name evidence="1" type="ORF">CPEL01642_LOCUS25323</name>
</gene>
<dbReference type="PANTHER" id="PTHR21439">
    <property type="entry name" value="OXIDORED-NITRO DOMAIN-CONTAINING PROTEIN"/>
    <property type="match status" value="1"/>
</dbReference>
<evidence type="ECO:0008006" key="2">
    <source>
        <dbReference type="Google" id="ProtNLM"/>
    </source>
</evidence>
<organism evidence="1">
    <name type="scientific">Coccolithus braarudii</name>
    <dbReference type="NCBI Taxonomy" id="221442"/>
    <lineage>
        <taxon>Eukaryota</taxon>
        <taxon>Haptista</taxon>
        <taxon>Haptophyta</taxon>
        <taxon>Prymnesiophyceae</taxon>
        <taxon>Coccolithales</taxon>
        <taxon>Coccolithaceae</taxon>
        <taxon>Coccolithus</taxon>
    </lineage>
</organism>
<sequence length="382" mass="41176">MDAAMPMLIINMGGEMVYILEQRLQAQNVPIDKGKRVLQDVVRTMFNPKFIAELFRSQDAYSMASTRQIFDRLAHSSIMRLNESSMDKLFDLMTMGFKYQMLACAFPHELLQVTLNHLHELRSKVEDAVPVAALVDEVITTTNSKYASMSLADYAGLKQALCRFFSDKRIKVSLFLQDGIQKPDGTIALSCSGALPPGVDVPGKISYYDTSGSTLGVDSFLFPVADELMGAQSLPDDGCRLGLNLYSKEKNHVAMRKTAAASTPSAVAAAARTQAAAAHKIDSVSAEKAILQGGRTQQSTAHLNLLAELVGGSTAPTDNFKLNLNLFPESSSASGASPAEQLIVIDAAGSNHNLVGIMDELRVAGDSQHSGNDDLLDLMDNA</sequence>
<accession>A0A7S0LWA0</accession>
<dbReference type="AlphaFoldDB" id="A0A7S0LWA0"/>
<dbReference type="Pfam" id="PF10188">
    <property type="entry name" value="Oscp1"/>
    <property type="match status" value="1"/>
</dbReference>
<protein>
    <recommendedName>
        <fullName evidence="2">Protein OSCP1</fullName>
    </recommendedName>
</protein>
<name>A0A7S0LWA0_9EUKA</name>